<dbReference type="Pfam" id="PF00762">
    <property type="entry name" value="Ferrochelatase"/>
    <property type="match status" value="1"/>
</dbReference>
<dbReference type="PANTHER" id="PTHR11108">
    <property type="entry name" value="FERROCHELATASE"/>
    <property type="match status" value="1"/>
</dbReference>
<evidence type="ECO:0000256" key="7">
    <source>
        <dbReference type="HAMAP-Rule" id="MF_00323"/>
    </source>
</evidence>
<keyword evidence="3 7" id="KW-0350">Heme biosynthesis</keyword>
<gene>
    <name evidence="7" type="primary">cpfC</name>
    <name evidence="9" type="ORF">FHX34_102589</name>
</gene>
<dbReference type="NCBIfam" id="NF000689">
    <property type="entry name" value="PRK00035.2-1"/>
    <property type="match status" value="1"/>
</dbReference>
<name>A0A561WJI4_ACTTI</name>
<dbReference type="InterPro" id="IPR033644">
    <property type="entry name" value="Ferrochelatase_C"/>
</dbReference>
<comment type="caution">
    <text evidence="7">Lacks conserved residue(s) required for the propagation of feature annotation.</text>
</comment>
<sequence>MVYDAFVLLSFGGPEKPDDVMPFLRNVVRGRGVPDERLAEVYEHYMHFGGVSPINQQCRDLLAAVESDFAAHGIGLPAYWGNRNWHPMLADTVARMRDDGVEHALGFATSAYGGYSSCRQYWEDIAAARQHVGPRAPRISKLRQFHDHPGFVEPHADAVRTALATLDPARRGTTRLVFTAHSIPLSMARTAGPTGGRYTAQLEETARLVRAAAAADDLGYDLVWQSRSGPPQIPWLEPDINDHLEVLAEKGVTDVVLSPIGFVSDHLEVIWDLDNEARDTAARLGLGFARAATPGVHPRFVAMVRELVEERLGDQPHTGLGTLPTWDVCPTDCCTPPPRPATRPGAAQ</sequence>
<dbReference type="GO" id="GO:0006783">
    <property type="term" value="P:heme biosynthetic process"/>
    <property type="evidence" value="ECO:0007669"/>
    <property type="project" value="UniProtKB-UniRule"/>
</dbReference>
<keyword evidence="7 8" id="KW-0963">Cytoplasm</keyword>
<dbReference type="SUPFAM" id="SSF53800">
    <property type="entry name" value="Chelatase"/>
    <property type="match status" value="1"/>
</dbReference>
<dbReference type="Proteomes" id="UP000320239">
    <property type="component" value="Unassembled WGS sequence"/>
</dbReference>
<dbReference type="GO" id="GO:0005737">
    <property type="term" value="C:cytoplasm"/>
    <property type="evidence" value="ECO:0007669"/>
    <property type="project" value="UniProtKB-SubCell"/>
</dbReference>
<evidence type="ECO:0000256" key="8">
    <source>
        <dbReference type="RuleBase" id="RU000607"/>
    </source>
</evidence>
<organism evidence="9 10">
    <name type="scientific">Actinoplanes teichomyceticus</name>
    <dbReference type="NCBI Taxonomy" id="1867"/>
    <lineage>
        <taxon>Bacteria</taxon>
        <taxon>Bacillati</taxon>
        <taxon>Actinomycetota</taxon>
        <taxon>Actinomycetes</taxon>
        <taxon>Micromonosporales</taxon>
        <taxon>Micromonosporaceae</taxon>
        <taxon>Actinoplanes</taxon>
    </lineage>
</organism>
<dbReference type="CDD" id="cd00419">
    <property type="entry name" value="Ferrochelatase_C"/>
    <property type="match status" value="1"/>
</dbReference>
<keyword evidence="7" id="KW-0479">Metal-binding</keyword>
<comment type="caution">
    <text evidence="9">The sequence shown here is derived from an EMBL/GenBank/DDBJ whole genome shotgun (WGS) entry which is preliminary data.</text>
</comment>
<feature type="binding site" evidence="7">
    <location>
        <position position="121"/>
    </location>
    <ligand>
        <name>Fe-coproporphyrin III</name>
        <dbReference type="ChEBI" id="CHEBI:68438"/>
    </ligand>
</feature>
<evidence type="ECO:0000256" key="4">
    <source>
        <dbReference type="ARBA" id="ARBA00023239"/>
    </source>
</evidence>
<comment type="pathway">
    <text evidence="1 7 8">Porphyrin-containing compound metabolism; protoheme biosynthesis.</text>
</comment>
<dbReference type="OrthoDB" id="9776380at2"/>
<feature type="binding site" evidence="7">
    <location>
        <position position="181"/>
    </location>
    <ligand>
        <name>Fe(2+)</name>
        <dbReference type="ChEBI" id="CHEBI:29033"/>
    </ligand>
</feature>
<feature type="binding site" evidence="7">
    <location>
        <position position="52"/>
    </location>
    <ligand>
        <name>Fe-coproporphyrin III</name>
        <dbReference type="ChEBI" id="CHEBI:68438"/>
    </ligand>
</feature>
<comment type="subcellular location">
    <subcellularLocation>
        <location evidence="7 8">Cytoplasm</location>
    </subcellularLocation>
</comment>
<dbReference type="GO" id="GO:0046872">
    <property type="term" value="F:metal ion binding"/>
    <property type="evidence" value="ECO:0007669"/>
    <property type="project" value="UniProtKB-UniRule"/>
</dbReference>
<keyword evidence="2 7" id="KW-0408">Iron</keyword>
<proteinExistence type="inferred from homology"/>
<evidence type="ECO:0000256" key="1">
    <source>
        <dbReference type="ARBA" id="ARBA00004744"/>
    </source>
</evidence>
<accession>A0A561WJI4</accession>
<keyword evidence="4 7" id="KW-0456">Lyase</keyword>
<reference evidence="9 10" key="1">
    <citation type="submission" date="2019-06" db="EMBL/GenBank/DDBJ databases">
        <title>Sequencing the genomes of 1000 actinobacteria strains.</title>
        <authorList>
            <person name="Klenk H.-P."/>
        </authorList>
    </citation>
    <scope>NUCLEOTIDE SEQUENCE [LARGE SCALE GENOMIC DNA]</scope>
    <source>
        <strain evidence="9 10">DSM 43866</strain>
    </source>
</reference>
<dbReference type="InterPro" id="IPR001015">
    <property type="entry name" value="Ferrochelatase"/>
</dbReference>
<evidence type="ECO:0000256" key="5">
    <source>
        <dbReference type="ARBA" id="ARBA00023244"/>
    </source>
</evidence>
<evidence type="ECO:0000313" key="9">
    <source>
        <dbReference type="EMBL" id="TWG24036.1"/>
    </source>
</evidence>
<dbReference type="GO" id="GO:0004325">
    <property type="term" value="F:ferrochelatase activity"/>
    <property type="evidence" value="ECO:0007669"/>
    <property type="project" value="UniProtKB-UniRule"/>
</dbReference>
<comment type="function">
    <text evidence="7 8">Involved in coproporphyrin-dependent heme b biosynthesis. Catalyzes the insertion of ferrous iron into coproporphyrin III to form Fe-coproporphyrin III.</text>
</comment>
<dbReference type="PROSITE" id="PS00534">
    <property type="entry name" value="FERROCHELATASE"/>
    <property type="match status" value="1"/>
</dbReference>
<protein>
    <recommendedName>
        <fullName evidence="7">Coproporphyrin III ferrochelatase</fullName>
        <ecNumber evidence="7">4.99.1.9</ecNumber>
    </recommendedName>
</protein>
<feature type="binding site" evidence="7">
    <location>
        <position position="268"/>
    </location>
    <ligand>
        <name>Fe(2+)</name>
        <dbReference type="ChEBI" id="CHEBI:29033"/>
    </ligand>
</feature>
<dbReference type="AlphaFoldDB" id="A0A561WJI4"/>
<evidence type="ECO:0000313" key="10">
    <source>
        <dbReference type="Proteomes" id="UP000320239"/>
    </source>
</evidence>
<dbReference type="NCBIfam" id="TIGR00109">
    <property type="entry name" value="hemH"/>
    <property type="match status" value="1"/>
</dbReference>
<dbReference type="UniPathway" id="UPA00252"/>
<keyword evidence="5 7" id="KW-0627">Porphyrin biosynthesis</keyword>
<dbReference type="InterPro" id="IPR033659">
    <property type="entry name" value="Ferrochelatase_N"/>
</dbReference>
<dbReference type="PANTHER" id="PTHR11108:SF1">
    <property type="entry name" value="FERROCHELATASE, MITOCHONDRIAL"/>
    <property type="match status" value="1"/>
</dbReference>
<dbReference type="InterPro" id="IPR019772">
    <property type="entry name" value="Ferrochelatase_AS"/>
</dbReference>
<comment type="similarity">
    <text evidence="7 8">Belongs to the ferrochelatase family.</text>
</comment>
<keyword evidence="10" id="KW-1185">Reference proteome</keyword>
<evidence type="ECO:0000256" key="2">
    <source>
        <dbReference type="ARBA" id="ARBA00023004"/>
    </source>
</evidence>
<dbReference type="HAMAP" id="MF_00323">
    <property type="entry name" value="Ferrochelatase"/>
    <property type="match status" value="1"/>
</dbReference>
<dbReference type="EC" id="4.99.1.9" evidence="7"/>
<evidence type="ECO:0000256" key="6">
    <source>
        <dbReference type="ARBA" id="ARBA00024536"/>
    </source>
</evidence>
<comment type="catalytic activity">
    <reaction evidence="6">
        <text>Fe-coproporphyrin III + 2 H(+) = coproporphyrin III + Fe(2+)</text>
        <dbReference type="Rhea" id="RHEA:49572"/>
        <dbReference type="ChEBI" id="CHEBI:15378"/>
        <dbReference type="ChEBI" id="CHEBI:29033"/>
        <dbReference type="ChEBI" id="CHEBI:68438"/>
        <dbReference type="ChEBI" id="CHEBI:131725"/>
        <dbReference type="EC" id="4.99.1.9"/>
    </reaction>
    <physiologicalReaction direction="right-to-left" evidence="6">
        <dbReference type="Rhea" id="RHEA:49574"/>
    </physiologicalReaction>
</comment>
<dbReference type="EMBL" id="VIWY01000002">
    <property type="protein sequence ID" value="TWG24036.1"/>
    <property type="molecule type" value="Genomic_DNA"/>
</dbReference>
<dbReference type="Gene3D" id="3.40.50.1400">
    <property type="match status" value="2"/>
</dbReference>
<dbReference type="CDD" id="cd03411">
    <property type="entry name" value="Ferrochelatase_N"/>
    <property type="match status" value="1"/>
</dbReference>
<evidence type="ECO:0000256" key="3">
    <source>
        <dbReference type="ARBA" id="ARBA00023133"/>
    </source>
</evidence>
<dbReference type="RefSeq" id="WP_122977219.1">
    <property type="nucleotide sequence ID" value="NZ_BOMX01000047.1"/>
</dbReference>